<gene>
    <name evidence="2" type="ORF">Q5P01_006681</name>
</gene>
<evidence type="ECO:0000313" key="2">
    <source>
        <dbReference type="EMBL" id="KAK2854020.1"/>
    </source>
</evidence>
<comment type="caution">
    <text evidence="2">The sequence shown here is derived from an EMBL/GenBank/DDBJ whole genome shotgun (WGS) entry which is preliminary data.</text>
</comment>
<sequence length="94" mass="9894">MTALVSPHPVTQDLGRCAGTGSSPDINNELARPGLVGDFAGAFSDHQRGGKKKPPARRLVASARLTAPHSTAIEVLCLSLVCSRLKLGEPNRHD</sequence>
<feature type="region of interest" description="Disordered" evidence="1">
    <location>
        <begin position="1"/>
        <end position="31"/>
    </location>
</feature>
<accession>A0AA88N9E9</accession>
<protein>
    <submittedName>
        <fullName evidence="2">Uncharacterized protein</fullName>
    </submittedName>
</protein>
<name>A0AA88N9E9_CHASR</name>
<evidence type="ECO:0000256" key="1">
    <source>
        <dbReference type="SAM" id="MobiDB-lite"/>
    </source>
</evidence>
<reference evidence="2" key="1">
    <citation type="submission" date="2023-07" db="EMBL/GenBank/DDBJ databases">
        <title>Chromosome-level Genome Assembly of Striped Snakehead (Channa striata).</title>
        <authorList>
            <person name="Liu H."/>
        </authorList>
    </citation>
    <scope>NUCLEOTIDE SEQUENCE</scope>
    <source>
        <strain evidence="2">Gz</strain>
        <tissue evidence="2">Muscle</tissue>
    </source>
</reference>
<dbReference type="AlphaFoldDB" id="A0AA88N9E9"/>
<dbReference type="EMBL" id="JAUPFM010000004">
    <property type="protein sequence ID" value="KAK2854020.1"/>
    <property type="molecule type" value="Genomic_DNA"/>
</dbReference>
<keyword evidence="3" id="KW-1185">Reference proteome</keyword>
<evidence type="ECO:0000313" key="3">
    <source>
        <dbReference type="Proteomes" id="UP001187415"/>
    </source>
</evidence>
<organism evidence="2 3">
    <name type="scientific">Channa striata</name>
    <name type="common">Snakehead murrel</name>
    <name type="synonym">Ophicephalus striatus</name>
    <dbReference type="NCBI Taxonomy" id="64152"/>
    <lineage>
        <taxon>Eukaryota</taxon>
        <taxon>Metazoa</taxon>
        <taxon>Chordata</taxon>
        <taxon>Craniata</taxon>
        <taxon>Vertebrata</taxon>
        <taxon>Euteleostomi</taxon>
        <taxon>Actinopterygii</taxon>
        <taxon>Neopterygii</taxon>
        <taxon>Teleostei</taxon>
        <taxon>Neoteleostei</taxon>
        <taxon>Acanthomorphata</taxon>
        <taxon>Anabantaria</taxon>
        <taxon>Anabantiformes</taxon>
        <taxon>Channoidei</taxon>
        <taxon>Channidae</taxon>
        <taxon>Channa</taxon>
    </lineage>
</organism>
<dbReference type="Proteomes" id="UP001187415">
    <property type="component" value="Unassembled WGS sequence"/>
</dbReference>
<proteinExistence type="predicted"/>